<dbReference type="Ensembl" id="ENSELUT00000050049.2">
    <property type="protein sequence ID" value="ENSELUP00000069525.2"/>
    <property type="gene ID" value="ENSELUG00000008892.3"/>
</dbReference>
<dbReference type="GeneID" id="105007167"/>
<protein>
    <recommendedName>
        <fullName evidence="4">SKICH domain-containing protein</fullName>
    </recommendedName>
</protein>
<dbReference type="Proteomes" id="UP000265140">
    <property type="component" value="Chromosome 5"/>
</dbReference>
<evidence type="ECO:0000313" key="5">
    <source>
        <dbReference type="Ensembl" id="ENSELUP00000069525.2"/>
    </source>
</evidence>
<dbReference type="Pfam" id="PF17751">
    <property type="entry name" value="SKICH"/>
    <property type="match status" value="1"/>
</dbReference>
<feature type="domain" description="SKICH" evidence="4">
    <location>
        <begin position="10"/>
        <end position="113"/>
    </location>
</feature>
<reference evidence="5" key="4">
    <citation type="submission" date="2025-09" db="UniProtKB">
        <authorList>
            <consortium name="Ensembl"/>
        </authorList>
    </citation>
    <scope>IDENTIFICATION</scope>
</reference>
<reference evidence="6" key="1">
    <citation type="journal article" date="2014" name="PLoS ONE">
        <title>The genome and linkage map of the northern pike (Esox lucius): conserved synteny revealed between the salmonid sister group and the Neoteleostei.</title>
        <authorList>
            <person name="Rondeau E.B."/>
            <person name="Minkley D.R."/>
            <person name="Leong J.S."/>
            <person name="Messmer A.M."/>
            <person name="Jantzen J.R."/>
            <person name="von Schalburg K.R."/>
            <person name="Lemon C."/>
            <person name="Bird N.H."/>
            <person name="Koop B.F."/>
        </authorList>
    </citation>
    <scope>NUCLEOTIDE SEQUENCE</scope>
</reference>
<dbReference type="RefSeq" id="XP_028975801.2">
    <property type="nucleotide sequence ID" value="XM_029119968.2"/>
</dbReference>
<dbReference type="KEGG" id="els:105007167"/>
<keyword evidence="1 2" id="KW-0175">Coiled coil</keyword>
<evidence type="ECO:0000256" key="3">
    <source>
        <dbReference type="SAM" id="MobiDB-lite"/>
    </source>
</evidence>
<feature type="region of interest" description="Disordered" evidence="3">
    <location>
        <begin position="459"/>
        <end position="485"/>
    </location>
</feature>
<dbReference type="CTD" id="10241"/>
<evidence type="ECO:0000256" key="2">
    <source>
        <dbReference type="SAM" id="Coils"/>
    </source>
</evidence>
<dbReference type="Gene3D" id="2.60.40.2840">
    <property type="match status" value="1"/>
</dbReference>
<reference evidence="5" key="2">
    <citation type="submission" date="2020-02" db="EMBL/GenBank/DDBJ databases">
        <title>Esox lucius (northern pike) genome, fEsoLuc1, primary haplotype.</title>
        <authorList>
            <person name="Myers G."/>
            <person name="Karagic N."/>
            <person name="Meyer A."/>
            <person name="Pippel M."/>
            <person name="Reichard M."/>
            <person name="Winkler S."/>
            <person name="Tracey A."/>
            <person name="Sims Y."/>
            <person name="Howe K."/>
            <person name="Rhie A."/>
            <person name="Formenti G."/>
            <person name="Durbin R."/>
            <person name="Fedrigo O."/>
            <person name="Jarvis E.D."/>
        </authorList>
    </citation>
    <scope>NUCLEOTIDE SEQUENCE [LARGE SCALE GENOMIC DNA]</scope>
</reference>
<feature type="compositionally biased region" description="Polar residues" evidence="3">
    <location>
        <begin position="467"/>
        <end position="482"/>
    </location>
</feature>
<sequence length="815" mass="94529">MEVSTTFAQVVFQNIPHSYTPNVPVTCCYTLTSAIQPNPRDWVGIFKVGWSNTKDYHTFVWVEPSVGLEGQEPVMKQVIFTTYYLPKDDAEFYQFCYVDSTGLVRGASTPFCFKTPEEQSTDSLENDLLIITTQEKVDQREREQEELVRELRQQTELNETLRSTLKEQQQEIHRLKLSNEGSYQANWNLEKHPQNARDLVKLTQNSKPMGASSKGLEDNVEKGERERAELAMELQQLKEQNEALKCALMEQQSKVCCLKENVEKNEREKAELVMELKEQKEQNQTLTSALQEQQDKSMTTSSEKYDQALTKIKQLKSERGELKRKVEELSEEIAQLSPRLRESEQESSRLKDHIQILQVDLQSTEKEKLSTELRGMGSLTHNLEDLKTENKALRRSLSEQGQQHHLPDEKVDSEMKKYKAYISQLHEANTKLQQERQASIHIRKWAEHAEAELKELKEQKEQNQTLTSALQEQQDKSMTTSSEKYDQALTKIKQLKSERGELKRKVEELSEEIAQLSPRLRESEQESSRLKDHIQLLQVDLQSTEKEKEKLSTELRGMGSLTHNLEDLKTENKALRRSLSEQGQQHHLPDEKVDSEMKKYQAYISQLHEANTKLQQERQASIHIRKWAEHAEAELKELKEQMESTVKASTQMKMKNSKLEMKLTELHGIIQEKENMTEMAEVEKVELSRENQDLKRDIEKLRREVADLQAAQVSAHYSNPYSSSTDPNPTAVQHQDTQANTLYFGNPYETPGTATNPHQDELSLECRHCHECFPGITQDELEQHELSHRVCPFCTLICDNMEQTSYEDHVYSHEV</sequence>
<evidence type="ECO:0000256" key="1">
    <source>
        <dbReference type="ARBA" id="ARBA00023054"/>
    </source>
</evidence>
<dbReference type="InterPro" id="IPR051002">
    <property type="entry name" value="UBA_autophagy_assoc_protein"/>
</dbReference>
<dbReference type="InterPro" id="IPR041611">
    <property type="entry name" value="SKICH"/>
</dbReference>
<reference evidence="5" key="3">
    <citation type="submission" date="2025-08" db="UniProtKB">
        <authorList>
            <consortium name="Ensembl"/>
        </authorList>
    </citation>
    <scope>IDENTIFICATION</scope>
</reference>
<accession>A0A6Q2YV51</accession>
<dbReference type="PANTHER" id="PTHR31915">
    <property type="entry name" value="SKICH DOMAIN-CONTAINING PROTEIN"/>
    <property type="match status" value="1"/>
</dbReference>
<dbReference type="PANTHER" id="PTHR31915:SF10">
    <property type="entry name" value="CALCIUM-BINDING AND COILED-COIL DOMAIN 2"/>
    <property type="match status" value="1"/>
</dbReference>
<evidence type="ECO:0000259" key="4">
    <source>
        <dbReference type="Pfam" id="PF17751"/>
    </source>
</evidence>
<organism evidence="5 6">
    <name type="scientific">Esox lucius</name>
    <name type="common">Northern pike</name>
    <dbReference type="NCBI Taxonomy" id="8010"/>
    <lineage>
        <taxon>Eukaryota</taxon>
        <taxon>Metazoa</taxon>
        <taxon>Chordata</taxon>
        <taxon>Craniata</taxon>
        <taxon>Vertebrata</taxon>
        <taxon>Euteleostomi</taxon>
        <taxon>Actinopterygii</taxon>
        <taxon>Neopterygii</taxon>
        <taxon>Teleostei</taxon>
        <taxon>Protacanthopterygii</taxon>
        <taxon>Esociformes</taxon>
        <taxon>Esocidae</taxon>
        <taxon>Esox</taxon>
    </lineage>
</organism>
<keyword evidence="6" id="KW-1185">Reference proteome</keyword>
<feature type="region of interest" description="Disordered" evidence="3">
    <location>
        <begin position="278"/>
        <end position="303"/>
    </location>
</feature>
<dbReference type="AlphaFoldDB" id="A0A6Q2YV51"/>
<name>A0A6Q2YV51_ESOLU</name>
<dbReference type="GeneTree" id="ENSGT00950000183025"/>
<evidence type="ECO:0000313" key="6">
    <source>
        <dbReference type="Proteomes" id="UP000265140"/>
    </source>
</evidence>
<dbReference type="Bgee" id="ENSELUG00000008892">
    <property type="expression patterns" value="Expressed in muscle tissue and 15 other cell types or tissues"/>
</dbReference>
<proteinExistence type="predicted"/>
<feature type="compositionally biased region" description="Polar residues" evidence="3">
    <location>
        <begin position="282"/>
        <end position="302"/>
    </location>
</feature>
<feature type="coiled-coil region" evidence="2">
    <location>
        <begin position="130"/>
        <end position="178"/>
    </location>
</feature>